<feature type="compositionally biased region" description="Low complexity" evidence="3">
    <location>
        <begin position="1041"/>
        <end position="1054"/>
    </location>
</feature>
<comment type="similarity">
    <text evidence="1">Belongs to the STXBP/unc-18/SEC1 family.</text>
</comment>
<organism evidence="5 6">
    <name type="scientific">Phytophthora ramorum</name>
    <name type="common">Sudden oak death agent</name>
    <dbReference type="NCBI Taxonomy" id="164328"/>
    <lineage>
        <taxon>Eukaryota</taxon>
        <taxon>Sar</taxon>
        <taxon>Stramenopiles</taxon>
        <taxon>Oomycota</taxon>
        <taxon>Peronosporomycetes</taxon>
        <taxon>Peronosporales</taxon>
        <taxon>Peronosporaceae</taxon>
        <taxon>Phytophthora</taxon>
    </lineage>
</organism>
<dbReference type="PANTHER" id="PTHR11679">
    <property type="entry name" value="VESICLE PROTEIN SORTING-ASSOCIATED"/>
    <property type="match status" value="1"/>
</dbReference>
<dbReference type="AlphaFoldDB" id="H3GEU2"/>
<accession>H3GEU2</accession>
<dbReference type="InterPro" id="IPR043127">
    <property type="entry name" value="Sec-1-like_dom3a"/>
</dbReference>
<dbReference type="InterPro" id="IPR001619">
    <property type="entry name" value="Sec1-like"/>
</dbReference>
<dbReference type="EMBL" id="DS566003">
    <property type="status" value="NOT_ANNOTATED_CDS"/>
    <property type="molecule type" value="Genomic_DNA"/>
</dbReference>
<feature type="region of interest" description="Disordered" evidence="3">
    <location>
        <begin position="1020"/>
        <end position="1062"/>
    </location>
</feature>
<keyword evidence="4" id="KW-0812">Transmembrane</keyword>
<keyword evidence="2" id="KW-0175">Coiled coil</keyword>
<dbReference type="HOGENOM" id="CLU_274928_0_0_1"/>
<dbReference type="eggNOG" id="KOG1300">
    <property type="taxonomic scope" value="Eukaryota"/>
</dbReference>
<dbReference type="Gene3D" id="3.90.830.10">
    <property type="entry name" value="Syntaxin Binding Protein 1, Chain A, domain 2"/>
    <property type="match status" value="1"/>
</dbReference>
<reference evidence="6" key="1">
    <citation type="journal article" date="2006" name="Science">
        <title>Phytophthora genome sequences uncover evolutionary origins and mechanisms of pathogenesis.</title>
        <authorList>
            <person name="Tyler B.M."/>
            <person name="Tripathy S."/>
            <person name="Zhang X."/>
            <person name="Dehal P."/>
            <person name="Jiang R.H."/>
            <person name="Aerts A."/>
            <person name="Arredondo F.D."/>
            <person name="Baxter L."/>
            <person name="Bensasson D."/>
            <person name="Beynon J.L."/>
            <person name="Chapman J."/>
            <person name="Damasceno C.M."/>
            <person name="Dorrance A.E."/>
            <person name="Dou D."/>
            <person name="Dickerman A.W."/>
            <person name="Dubchak I.L."/>
            <person name="Garbelotto M."/>
            <person name="Gijzen M."/>
            <person name="Gordon S.G."/>
            <person name="Govers F."/>
            <person name="Grunwald N.J."/>
            <person name="Huang W."/>
            <person name="Ivors K.L."/>
            <person name="Jones R.W."/>
            <person name="Kamoun S."/>
            <person name="Krampis K."/>
            <person name="Lamour K.H."/>
            <person name="Lee M.K."/>
            <person name="McDonald W.H."/>
            <person name="Medina M."/>
            <person name="Meijer H.J."/>
            <person name="Nordberg E.K."/>
            <person name="Maclean D.J."/>
            <person name="Ospina-Giraldo M.D."/>
            <person name="Morris P.F."/>
            <person name="Phuntumart V."/>
            <person name="Putnam N.H."/>
            <person name="Rash S."/>
            <person name="Rose J.K."/>
            <person name="Sakihama Y."/>
            <person name="Salamov A.A."/>
            <person name="Savidor A."/>
            <person name="Scheuring C.F."/>
            <person name="Smith B.M."/>
            <person name="Sobral B.W."/>
            <person name="Terry A."/>
            <person name="Torto-Alalibo T.A."/>
            <person name="Win J."/>
            <person name="Xu Z."/>
            <person name="Zhang H."/>
            <person name="Grigoriev I.V."/>
            <person name="Rokhsar D.S."/>
            <person name="Boore J.L."/>
        </authorList>
    </citation>
    <scope>NUCLEOTIDE SEQUENCE [LARGE SCALE GENOMIC DNA]</scope>
    <source>
        <strain evidence="6">Pr102</strain>
    </source>
</reference>
<dbReference type="Gene3D" id="1.25.40.60">
    <property type="match status" value="1"/>
</dbReference>
<dbReference type="Gene3D" id="3.40.50.2060">
    <property type="match status" value="1"/>
</dbReference>
<dbReference type="SUPFAM" id="SSF56815">
    <property type="entry name" value="Sec1/munc18-like (SM) proteins"/>
    <property type="match status" value="1"/>
</dbReference>
<dbReference type="VEuPathDB" id="FungiDB:KRP22_14767"/>
<keyword evidence="6" id="KW-1185">Reference proteome</keyword>
<dbReference type="FunCoup" id="H3GEU2">
    <property type="interactions" value="264"/>
</dbReference>
<dbReference type="EnsemblProtists" id="Phyra74194">
    <property type="protein sequence ID" value="Phyra74194"/>
    <property type="gene ID" value="Phyra74194"/>
</dbReference>
<dbReference type="GO" id="GO:0016192">
    <property type="term" value="P:vesicle-mediated transport"/>
    <property type="evidence" value="ECO:0000318"/>
    <property type="project" value="GO_Central"/>
</dbReference>
<feature type="coiled-coil region" evidence="2">
    <location>
        <begin position="697"/>
        <end position="872"/>
    </location>
</feature>
<proteinExistence type="inferred from homology"/>
<dbReference type="GO" id="GO:0005886">
    <property type="term" value="C:plasma membrane"/>
    <property type="evidence" value="ECO:0000318"/>
    <property type="project" value="GO_Central"/>
</dbReference>
<evidence type="ECO:0000313" key="5">
    <source>
        <dbReference type="EnsemblProtists" id="Phyra74194"/>
    </source>
</evidence>
<dbReference type="OMA" id="CATMEEY"/>
<name>H3GEU2_PHYRM</name>
<sequence length="1062" mass="117276">MDLRKVVQDKVLHQMVKHVTQLTRGWVVMVVDDEATRTLTQVARMSELTDCGVSLLERLELERQPFPEMNVVYFMAPTAANVRRLARDFEDATKPKYNDVYLYFLHHAGEDALNELKNAPPALLQRLKALQEVNVDFLALEKCAFTFGMPTAFHTLYSPTVKRDESTALLQLISSKLVSVCATMEEYPYVRYQAGHPRMETLAQMFQNKMNNYLAQNGTFSYAPKRGTLLFIDRGQDMVTPLMHESTFQAMTYDLLEVKDDQISYEAETNAGTTMKTAFLNENDKQWVEFRHTHIAKVSTEIGKRMTALSASNAGSALGRGKSTDLHAMAAGLRELPEYREMLGKLSQHLFLAGKAMDIFTSTALLDASNIEQSLATGVEASGKKLKHSTISKQLEDLFKDPKLTEKDRFRVAAVFALTQDTMKETERNKVMQSAMLSKKHETILENMQLVAGTALYKQSGNSLISSEDLKLATKKAEAVEYSNARYDPKIKAIVTNALKRTLSETEYPYIITPPPKSPTADDKKAGPVSLRKKIAGKGKAQEAAPVQESEVLSGEKMIVFVSGGATYSELRSIYEVRTEEKRDVLLGSTSLLAPATFIELLATLKEAHPMLPSPPISGQGAEFAMRVTRWTLLAAALAVSVYAKDTKAPADAECAAPSVVAAFEAKIGSLQQANTALKLQVETQTADKTRLLADVAQEHETIVLKLQNEIAALSTDVAALEKDVESQRKTGDKAEKELKAALAKLTGEAARAASRDSDITKLEKELAKERSTAAQNDAELKAALAKVAEQTKRVSALEKSHQSVEKKHQGLLKELSEAKTVELTLASLLSSYYDDALVLTEQAVEFAQQKLDEQSETLEQVQIQLTQAKKAACDSTSRFYQENLAETLDPIFVDVRKTVDPILADVHKAVNPHVEKFLPIVQNEATKAKEQAVQYSQEALRRAKLARIEAITLLEQNEHVAGHAQKVIDGVLVVLAVPLVLFQTRLALRLAWWLFTTTLCLLTCGLCCGTRKRSSKTKRKVVKKTASVNASSNAPLSGPTKKTATSKTTSTSQKRSKKGKN</sequence>
<dbReference type="VEuPathDB" id="FungiDB:KRP23_5352"/>
<evidence type="ECO:0008006" key="7">
    <source>
        <dbReference type="Google" id="ProtNLM"/>
    </source>
</evidence>
<dbReference type="GO" id="GO:0030141">
    <property type="term" value="C:secretory granule"/>
    <property type="evidence" value="ECO:0000318"/>
    <property type="project" value="GO_Central"/>
</dbReference>
<keyword evidence="4" id="KW-1133">Transmembrane helix</keyword>
<feature type="transmembrane region" description="Helical" evidence="4">
    <location>
        <begin position="991"/>
        <end position="1011"/>
    </location>
</feature>
<dbReference type="STRING" id="164328.H3GEU2"/>
<keyword evidence="4" id="KW-0472">Membrane</keyword>
<reference evidence="5" key="2">
    <citation type="submission" date="2015-06" db="UniProtKB">
        <authorList>
            <consortium name="EnsemblProtists"/>
        </authorList>
    </citation>
    <scope>IDENTIFICATION</scope>
    <source>
        <strain evidence="5">Pr102</strain>
    </source>
</reference>
<dbReference type="InterPro" id="IPR027482">
    <property type="entry name" value="Sec1-like_dom2"/>
</dbReference>
<evidence type="ECO:0000256" key="2">
    <source>
        <dbReference type="SAM" id="Coils"/>
    </source>
</evidence>
<evidence type="ECO:0000256" key="4">
    <source>
        <dbReference type="SAM" id="Phobius"/>
    </source>
</evidence>
<dbReference type="Pfam" id="PF00995">
    <property type="entry name" value="Sec1"/>
    <property type="match status" value="1"/>
</dbReference>
<dbReference type="InterPro" id="IPR036045">
    <property type="entry name" value="Sec1-like_sf"/>
</dbReference>
<dbReference type="Proteomes" id="UP000005238">
    <property type="component" value="Unassembled WGS sequence"/>
</dbReference>
<dbReference type="GO" id="GO:0006886">
    <property type="term" value="P:intracellular protein transport"/>
    <property type="evidence" value="ECO:0000318"/>
    <property type="project" value="GO_Central"/>
</dbReference>
<evidence type="ECO:0000256" key="3">
    <source>
        <dbReference type="SAM" id="MobiDB-lite"/>
    </source>
</evidence>
<evidence type="ECO:0000313" key="6">
    <source>
        <dbReference type="Proteomes" id="UP000005238"/>
    </source>
</evidence>
<dbReference type="InterPro" id="IPR043154">
    <property type="entry name" value="Sec-1-like_dom1"/>
</dbReference>
<dbReference type="VEuPathDB" id="FungiDB:KRP23_5351"/>
<dbReference type="GO" id="GO:0006904">
    <property type="term" value="P:vesicle docking involved in exocytosis"/>
    <property type="evidence" value="ECO:0000318"/>
    <property type="project" value="GO_Central"/>
</dbReference>
<dbReference type="InParanoid" id="H3GEU2"/>
<protein>
    <recommendedName>
        <fullName evidence="7">Sec1-like protein</fullName>
    </recommendedName>
</protein>
<dbReference type="VEuPathDB" id="FungiDB:KRP22_14766"/>
<evidence type="ECO:0000256" key="1">
    <source>
        <dbReference type="ARBA" id="ARBA00009884"/>
    </source>
</evidence>
<dbReference type="Gene3D" id="3.40.50.1910">
    <property type="match status" value="1"/>
</dbReference>
<dbReference type="GO" id="GO:0019905">
    <property type="term" value="F:syntaxin binding"/>
    <property type="evidence" value="ECO:0000318"/>
    <property type="project" value="GO_Central"/>
</dbReference>